<evidence type="ECO:0000313" key="5">
    <source>
        <dbReference type="EMBL" id="PAT07275.1"/>
    </source>
</evidence>
<evidence type="ECO:0000256" key="2">
    <source>
        <dbReference type="SAM" id="Phobius"/>
    </source>
</evidence>
<proteinExistence type="predicted"/>
<comment type="caution">
    <text evidence="5">The sequence shown here is derived from an EMBL/GenBank/DDBJ whole genome shotgun (WGS) entry which is preliminary data.</text>
</comment>
<feature type="region of interest" description="Disordered" evidence="1">
    <location>
        <begin position="164"/>
        <end position="185"/>
    </location>
</feature>
<feature type="compositionally biased region" description="Low complexity" evidence="1">
    <location>
        <begin position="91"/>
        <end position="111"/>
    </location>
</feature>
<dbReference type="Proteomes" id="UP000218281">
    <property type="component" value="Unassembled WGS sequence"/>
</dbReference>
<evidence type="ECO:0000313" key="6">
    <source>
        <dbReference type="Proteomes" id="UP000218281"/>
    </source>
</evidence>
<evidence type="ECO:0000259" key="4">
    <source>
        <dbReference type="SMART" id="SM00894"/>
    </source>
</evidence>
<feature type="transmembrane region" description="Helical" evidence="2">
    <location>
        <begin position="42"/>
        <end position="70"/>
    </location>
</feature>
<feature type="signal peptide" evidence="3">
    <location>
        <begin position="1"/>
        <end position="26"/>
    </location>
</feature>
<keyword evidence="2" id="KW-0472">Membrane</keyword>
<dbReference type="InterPro" id="IPR008613">
    <property type="entry name" value="Excalibur_Ca-bd_domain"/>
</dbReference>
<feature type="domain" description="Excalibur calcium-binding" evidence="4">
    <location>
        <begin position="149"/>
        <end position="185"/>
    </location>
</feature>
<name>A0ABX4HCP1_9CORY</name>
<organism evidence="5 6">
    <name type="scientific">Corynebacterium hadale</name>
    <dbReference type="NCBI Taxonomy" id="2026255"/>
    <lineage>
        <taxon>Bacteria</taxon>
        <taxon>Bacillati</taxon>
        <taxon>Actinomycetota</taxon>
        <taxon>Actinomycetes</taxon>
        <taxon>Mycobacteriales</taxon>
        <taxon>Corynebacteriaceae</taxon>
        <taxon>Corynebacterium</taxon>
    </lineage>
</organism>
<feature type="region of interest" description="Disordered" evidence="1">
    <location>
        <begin position="78"/>
        <end position="149"/>
    </location>
</feature>
<feature type="chain" id="PRO_5045618857" description="Excalibur calcium-binding domain-containing protein" evidence="3">
    <location>
        <begin position="27"/>
        <end position="185"/>
    </location>
</feature>
<feature type="compositionally biased region" description="Basic and acidic residues" evidence="1">
    <location>
        <begin position="174"/>
        <end position="185"/>
    </location>
</feature>
<feature type="compositionally biased region" description="Pro residues" evidence="1">
    <location>
        <begin position="112"/>
        <end position="134"/>
    </location>
</feature>
<evidence type="ECO:0000256" key="1">
    <source>
        <dbReference type="SAM" id="MobiDB-lite"/>
    </source>
</evidence>
<keyword evidence="2" id="KW-0812">Transmembrane</keyword>
<keyword evidence="2" id="KW-1133">Transmembrane helix</keyword>
<gene>
    <name evidence="5" type="ORF">CKJ81_01470</name>
</gene>
<accession>A0ABX4HCP1</accession>
<dbReference type="SMART" id="SM00894">
    <property type="entry name" value="Excalibur"/>
    <property type="match status" value="1"/>
</dbReference>
<feature type="compositionally biased region" description="Pro residues" evidence="1">
    <location>
        <begin position="78"/>
        <end position="87"/>
    </location>
</feature>
<evidence type="ECO:0000256" key="3">
    <source>
        <dbReference type="SAM" id="SignalP"/>
    </source>
</evidence>
<keyword evidence="3" id="KW-0732">Signal</keyword>
<reference evidence="5 6" key="1">
    <citation type="submission" date="2017-08" db="EMBL/GenBank/DDBJ databases">
        <title>Whole genome sequences of 6 clinical strains closest to Corynebacterium imitans.</title>
        <authorList>
            <person name="Bernier A.-M."/>
            <person name="Burdz T."/>
            <person name="Bernard K."/>
        </authorList>
    </citation>
    <scope>NUCLEOTIDE SEQUENCE [LARGE SCALE GENOMIC DNA]</scope>
    <source>
        <strain evidence="5 6">NML93-0607</strain>
    </source>
</reference>
<protein>
    <recommendedName>
        <fullName evidence="4">Excalibur calcium-binding domain-containing protein</fullName>
    </recommendedName>
</protein>
<sequence>MKKSILALGLAGACMFSLTSVPNAQATEVTSQEAAHAEDNELSTGAAAAITIAAILAVVGLGAGATVWAVQQRLIPNPLPGVIPGPRPRAKAPAQKPAPRQNTAPANAPRQAPKPAPAPRSVPKPAPAPAPQARPAPANQNGKRPANGYYRNCAAAREAGVNPIYDYEPGYRSALDRDGDGVACE</sequence>
<keyword evidence="6" id="KW-1185">Reference proteome</keyword>
<dbReference type="Pfam" id="PF05901">
    <property type="entry name" value="Excalibur"/>
    <property type="match status" value="1"/>
</dbReference>
<dbReference type="EMBL" id="NSGO01000001">
    <property type="protein sequence ID" value="PAT07275.1"/>
    <property type="molecule type" value="Genomic_DNA"/>
</dbReference>